<dbReference type="Gene3D" id="3.30.450.20">
    <property type="entry name" value="PAS domain"/>
    <property type="match status" value="1"/>
</dbReference>
<dbReference type="CDD" id="cd14809">
    <property type="entry name" value="bZIP_AUREO-like"/>
    <property type="match status" value="1"/>
</dbReference>
<dbReference type="InterPro" id="IPR004827">
    <property type="entry name" value="bZIP"/>
</dbReference>
<keyword evidence="1" id="KW-0285">Flavoprotein</keyword>
<protein>
    <recommendedName>
        <fullName evidence="10">LOV domain-containing protein</fullName>
    </recommendedName>
</protein>
<evidence type="ECO:0000259" key="5">
    <source>
        <dbReference type="PROSITE" id="PS50112"/>
    </source>
</evidence>
<comment type="caution">
    <text evidence="8">The sequence shown here is derived from an EMBL/GenBank/DDBJ whole genome shotgun (WGS) entry which is preliminary data.</text>
</comment>
<feature type="domain" description="PAS" evidence="5">
    <location>
        <begin position="203"/>
        <end position="276"/>
    </location>
</feature>
<dbReference type="NCBIfam" id="TIGR00229">
    <property type="entry name" value="sensory_box"/>
    <property type="match status" value="1"/>
</dbReference>
<sequence>MAAIMLQQPQCKVPTSLLPVYSRAQGGQSGDLDLNMEQLLEAYVLDEGMDLDFLDGTNISDTSKDTAPNNISDLDDLDEMADGVGIDSEGDIVKTGGKSKKRKTSGWSGSGSSTPRKKSHEQMERRRERNRILARRTRLRKKFIFESLQKQVMDLKRQNSRLKSIVKDKMADQASEVLGACTMRLPSIVTESMAEASTVLDRGDFNLIKALQTTQQSFVVTDPSLPDNPIVFASQGFLEMTGYSMSQVLGRNCRFLQGPRTDQATVAQIRKGIAEGADTSVALLNYKVDGTPFWNQFFVAPLRDLNGEVVYFVGAQSKIDRPLEEIEKDAAERARQEAEERNVAGLASGEGEEEEDEEED</sequence>
<proteinExistence type="predicted"/>
<feature type="region of interest" description="Disordered" evidence="4">
    <location>
        <begin position="85"/>
        <end position="132"/>
    </location>
</feature>
<dbReference type="FunFam" id="3.30.450.20:FF:000135">
    <property type="entry name" value="Ptaureo1a lov2 domain"/>
    <property type="match status" value="1"/>
</dbReference>
<dbReference type="InterPro" id="IPR046347">
    <property type="entry name" value="bZIP_sf"/>
</dbReference>
<dbReference type="InterPro" id="IPR035965">
    <property type="entry name" value="PAS-like_dom_sf"/>
</dbReference>
<name>A0A4D9DH03_9STRA</name>
<evidence type="ECO:0000313" key="9">
    <source>
        <dbReference type="Proteomes" id="UP000355283"/>
    </source>
</evidence>
<dbReference type="PROSITE" id="PS50113">
    <property type="entry name" value="PAC"/>
    <property type="match status" value="1"/>
</dbReference>
<feature type="region of interest" description="Disordered" evidence="4">
    <location>
        <begin position="329"/>
        <end position="360"/>
    </location>
</feature>
<reference evidence="8 9" key="1">
    <citation type="submission" date="2019-01" db="EMBL/GenBank/DDBJ databases">
        <title>Nuclear Genome Assembly of the Microalgal Biofuel strain Nannochloropsis salina CCMP1776.</title>
        <authorList>
            <person name="Hovde B."/>
        </authorList>
    </citation>
    <scope>NUCLEOTIDE SEQUENCE [LARGE SCALE GENOMIC DNA]</scope>
    <source>
        <strain evidence="8 9">CCMP1776</strain>
    </source>
</reference>
<evidence type="ECO:0000256" key="3">
    <source>
        <dbReference type="ARBA" id="ARBA00022991"/>
    </source>
</evidence>
<dbReference type="SMART" id="SM00086">
    <property type="entry name" value="PAC"/>
    <property type="match status" value="1"/>
</dbReference>
<dbReference type="SUPFAM" id="SSF57959">
    <property type="entry name" value="Leucine zipper domain"/>
    <property type="match status" value="1"/>
</dbReference>
<evidence type="ECO:0000259" key="6">
    <source>
        <dbReference type="PROSITE" id="PS50113"/>
    </source>
</evidence>
<dbReference type="PROSITE" id="PS50112">
    <property type="entry name" value="PAS"/>
    <property type="match status" value="1"/>
</dbReference>
<dbReference type="AlphaFoldDB" id="A0A4D9DH03"/>
<dbReference type="CDD" id="cd00130">
    <property type="entry name" value="PAS"/>
    <property type="match status" value="1"/>
</dbReference>
<dbReference type="GO" id="GO:0003700">
    <property type="term" value="F:DNA-binding transcription factor activity"/>
    <property type="evidence" value="ECO:0007669"/>
    <property type="project" value="InterPro"/>
</dbReference>
<evidence type="ECO:0000256" key="1">
    <source>
        <dbReference type="ARBA" id="ARBA00022630"/>
    </source>
</evidence>
<keyword evidence="3" id="KW-0157">Chromophore</keyword>
<evidence type="ECO:0000259" key="7">
    <source>
        <dbReference type="PROSITE" id="PS50217"/>
    </source>
</evidence>
<evidence type="ECO:0008006" key="10">
    <source>
        <dbReference type="Google" id="ProtNLM"/>
    </source>
</evidence>
<feature type="domain" description="PAC" evidence="6">
    <location>
        <begin position="277"/>
        <end position="331"/>
    </location>
</feature>
<dbReference type="Pfam" id="PF13426">
    <property type="entry name" value="PAS_9"/>
    <property type="match status" value="1"/>
</dbReference>
<dbReference type="GO" id="GO:0005634">
    <property type="term" value="C:nucleus"/>
    <property type="evidence" value="ECO:0007669"/>
    <property type="project" value="TreeGrafter"/>
</dbReference>
<dbReference type="InterPro" id="IPR000014">
    <property type="entry name" value="PAS"/>
</dbReference>
<dbReference type="EMBL" id="SDOX01000002">
    <property type="protein sequence ID" value="TFJ88128.1"/>
    <property type="molecule type" value="Genomic_DNA"/>
</dbReference>
<feature type="compositionally biased region" description="Basic and acidic residues" evidence="4">
    <location>
        <begin position="120"/>
        <end position="131"/>
    </location>
</feature>
<feature type="domain" description="BZIP" evidence="7">
    <location>
        <begin position="120"/>
        <end position="164"/>
    </location>
</feature>
<dbReference type="Gene3D" id="1.20.5.170">
    <property type="match status" value="1"/>
</dbReference>
<keyword evidence="2" id="KW-0288">FMN</keyword>
<dbReference type="Pfam" id="PF07716">
    <property type="entry name" value="bZIP_2"/>
    <property type="match status" value="1"/>
</dbReference>
<dbReference type="InterPro" id="IPR000700">
    <property type="entry name" value="PAS-assoc_C"/>
</dbReference>
<dbReference type="Proteomes" id="UP000355283">
    <property type="component" value="Unassembled WGS sequence"/>
</dbReference>
<evidence type="ECO:0000313" key="8">
    <source>
        <dbReference type="EMBL" id="TFJ88128.1"/>
    </source>
</evidence>
<dbReference type="InterPro" id="IPR001610">
    <property type="entry name" value="PAC"/>
</dbReference>
<dbReference type="PANTHER" id="PTHR47429">
    <property type="entry name" value="PROTEIN TWIN LOV 1"/>
    <property type="match status" value="1"/>
</dbReference>
<dbReference type="OrthoDB" id="447251at2759"/>
<gene>
    <name evidence="8" type="ORF">NSK_000482</name>
</gene>
<evidence type="ECO:0000256" key="2">
    <source>
        <dbReference type="ARBA" id="ARBA00022643"/>
    </source>
</evidence>
<feature type="compositionally biased region" description="Acidic residues" evidence="4">
    <location>
        <begin position="350"/>
        <end position="360"/>
    </location>
</feature>
<dbReference type="SMART" id="SM00338">
    <property type="entry name" value="BRLZ"/>
    <property type="match status" value="1"/>
</dbReference>
<evidence type="ECO:0000256" key="4">
    <source>
        <dbReference type="SAM" id="MobiDB-lite"/>
    </source>
</evidence>
<keyword evidence="9" id="KW-1185">Reference proteome</keyword>
<accession>A0A4D9DH03</accession>
<dbReference type="PANTHER" id="PTHR47429:SF2">
    <property type="entry name" value="PROTEIN TWIN LOV 1"/>
    <property type="match status" value="1"/>
</dbReference>
<dbReference type="SUPFAM" id="SSF55785">
    <property type="entry name" value="PYP-like sensor domain (PAS domain)"/>
    <property type="match status" value="1"/>
</dbReference>
<organism evidence="8 9">
    <name type="scientific">Nannochloropsis salina CCMP1776</name>
    <dbReference type="NCBI Taxonomy" id="1027361"/>
    <lineage>
        <taxon>Eukaryota</taxon>
        <taxon>Sar</taxon>
        <taxon>Stramenopiles</taxon>
        <taxon>Ochrophyta</taxon>
        <taxon>Eustigmatophyceae</taxon>
        <taxon>Eustigmatales</taxon>
        <taxon>Monodopsidaceae</taxon>
        <taxon>Microchloropsis</taxon>
        <taxon>Microchloropsis salina</taxon>
    </lineage>
</organism>
<dbReference type="PROSITE" id="PS50217">
    <property type="entry name" value="BZIP"/>
    <property type="match status" value="1"/>
</dbReference>
<feature type="compositionally biased region" description="Basic and acidic residues" evidence="4">
    <location>
        <begin position="329"/>
        <end position="342"/>
    </location>
</feature>
<feature type="compositionally biased region" description="Low complexity" evidence="4">
    <location>
        <begin position="105"/>
        <end position="114"/>
    </location>
</feature>